<dbReference type="EMBL" id="LNIX01000035">
    <property type="protein sequence ID" value="OXA40082.1"/>
    <property type="molecule type" value="Genomic_DNA"/>
</dbReference>
<name>A0A226D3D6_FOLCA</name>
<comment type="caution">
    <text evidence="2">The sequence shown here is derived from an EMBL/GenBank/DDBJ whole genome shotgun (WGS) entry which is preliminary data.</text>
</comment>
<organism evidence="2 3">
    <name type="scientific">Folsomia candida</name>
    <name type="common">Springtail</name>
    <dbReference type="NCBI Taxonomy" id="158441"/>
    <lineage>
        <taxon>Eukaryota</taxon>
        <taxon>Metazoa</taxon>
        <taxon>Ecdysozoa</taxon>
        <taxon>Arthropoda</taxon>
        <taxon>Hexapoda</taxon>
        <taxon>Collembola</taxon>
        <taxon>Entomobryomorpha</taxon>
        <taxon>Isotomoidea</taxon>
        <taxon>Isotomidae</taxon>
        <taxon>Proisotominae</taxon>
        <taxon>Folsomia</taxon>
    </lineage>
</organism>
<dbReference type="PANTHER" id="PTHR34239:SF2">
    <property type="entry name" value="TRANSPOSABLE ELEMENT P TRANSPOSASE_THAP9 CONSERVED DOMAIN-CONTAINING PROTEIN"/>
    <property type="match status" value="1"/>
</dbReference>
<dbReference type="AlphaFoldDB" id="A0A226D3D6"/>
<reference evidence="2 3" key="1">
    <citation type="submission" date="2015-12" db="EMBL/GenBank/DDBJ databases">
        <title>The genome of Folsomia candida.</title>
        <authorList>
            <person name="Faddeeva A."/>
            <person name="Derks M.F."/>
            <person name="Anvar Y."/>
            <person name="Smit S."/>
            <person name="Van Straalen N."/>
            <person name="Roelofs D."/>
        </authorList>
    </citation>
    <scope>NUCLEOTIDE SEQUENCE [LARGE SCALE GENOMIC DNA]</scope>
    <source>
        <strain evidence="2 3">VU population</strain>
        <tissue evidence="2">Whole body</tissue>
    </source>
</reference>
<evidence type="ECO:0000313" key="2">
    <source>
        <dbReference type="EMBL" id="OXA40082.1"/>
    </source>
</evidence>
<proteinExistence type="predicted"/>
<gene>
    <name evidence="2" type="ORF">Fcan01_25111</name>
</gene>
<evidence type="ECO:0000313" key="3">
    <source>
        <dbReference type="Proteomes" id="UP000198287"/>
    </source>
</evidence>
<accession>A0A226D3D6</accession>
<dbReference type="Proteomes" id="UP000198287">
    <property type="component" value="Unassembled WGS sequence"/>
</dbReference>
<feature type="region of interest" description="Disordered" evidence="1">
    <location>
        <begin position="26"/>
        <end position="51"/>
    </location>
</feature>
<sequence length="224" mass="25040">MESTSTKELQDQVKTHEAKIQELEEALNTKSLNEAGNEGKRDWSLGQSEDEDEADKLLGNLRSKDDDGNMCQIEELLADIEKGADLGPEISQNVAESFLKTISRQLSKESKAKLRETLKTPSNCKQFSPPKINNEIWKIIPSQARLQDVKQQQSQQALSVGLSALSIITSQVLIRKSQIPNEVVSSIVKLAIDAANVLGDQSQQVNSNRKMDLKRYLNPDFYNE</sequence>
<dbReference type="PANTHER" id="PTHR34239">
    <property type="entry name" value="APPLE DOMAIN-CONTAINING PROTEIN"/>
    <property type="match status" value="1"/>
</dbReference>
<evidence type="ECO:0000256" key="1">
    <source>
        <dbReference type="SAM" id="MobiDB-lite"/>
    </source>
</evidence>
<keyword evidence="3" id="KW-1185">Reference proteome</keyword>
<protein>
    <submittedName>
        <fullName evidence="2">Uncharacterized protein</fullName>
    </submittedName>
</protein>